<evidence type="ECO:0000313" key="3">
    <source>
        <dbReference type="Proteomes" id="UP000233766"/>
    </source>
</evidence>
<reference evidence="2 3" key="1">
    <citation type="submission" date="2017-12" db="EMBL/GenBank/DDBJ databases">
        <title>Sequencing the genomes of 1000 Actinobacteria strains.</title>
        <authorList>
            <person name="Klenk H.-P."/>
        </authorList>
    </citation>
    <scope>NUCLEOTIDE SEQUENCE [LARGE SCALE GENOMIC DNA]</scope>
    <source>
        <strain evidence="2 3">DSM 44489</strain>
    </source>
</reference>
<protein>
    <submittedName>
        <fullName evidence="2">Uncharacterized protein DUF4192</fullName>
    </submittedName>
</protein>
<dbReference type="Pfam" id="PF13830">
    <property type="entry name" value="DUF4192"/>
    <property type="match status" value="1"/>
</dbReference>
<dbReference type="AlphaFoldDB" id="A0A2N3VD75"/>
<dbReference type="EMBL" id="PJMW01000002">
    <property type="protein sequence ID" value="PKV79569.1"/>
    <property type="molecule type" value="Genomic_DNA"/>
</dbReference>
<proteinExistence type="predicted"/>
<comment type="caution">
    <text evidence="2">The sequence shown here is derived from an EMBL/GenBank/DDBJ whole genome shotgun (WGS) entry which is preliminary data.</text>
</comment>
<dbReference type="InterPro" id="IPR025447">
    <property type="entry name" value="DUF4192"/>
</dbReference>
<dbReference type="Proteomes" id="UP000233766">
    <property type="component" value="Unassembled WGS sequence"/>
</dbReference>
<feature type="compositionally biased region" description="Basic and acidic residues" evidence="1">
    <location>
        <begin position="1"/>
        <end position="20"/>
    </location>
</feature>
<name>A0A2N3VD75_9NOCA</name>
<gene>
    <name evidence="2" type="ORF">ATK86_3965</name>
</gene>
<keyword evidence="3" id="KW-1185">Reference proteome</keyword>
<feature type="region of interest" description="Disordered" evidence="1">
    <location>
        <begin position="1"/>
        <end position="25"/>
    </location>
</feature>
<dbReference type="OrthoDB" id="3264463at2"/>
<organism evidence="2 3">
    <name type="scientific">Nocardia fluminea</name>
    <dbReference type="NCBI Taxonomy" id="134984"/>
    <lineage>
        <taxon>Bacteria</taxon>
        <taxon>Bacillati</taxon>
        <taxon>Actinomycetota</taxon>
        <taxon>Actinomycetes</taxon>
        <taxon>Mycobacteriales</taxon>
        <taxon>Nocardiaceae</taxon>
        <taxon>Nocardia</taxon>
    </lineage>
</organism>
<evidence type="ECO:0000313" key="2">
    <source>
        <dbReference type="EMBL" id="PKV79569.1"/>
    </source>
</evidence>
<accession>A0A2N3VD75</accession>
<dbReference type="RefSeq" id="WP_062990280.1">
    <property type="nucleotide sequence ID" value="NZ_PJMW01000002.1"/>
</dbReference>
<sequence>MEAKDEVRAPEFDEPVRDPDPAEGNIALGRVADPGELISAIPAMLGFCPTRSLVVALLGSHPENEGVQVIGAVTRFDIDSAAGPAEARGLARMLESVRQCQNSSSTMVVVIDDRPTWSTNAEYLLGHLARAGIEPSHAWWVAQIATGVEYRDLLRHGRDGSVGDPRASTVAFARVVCGHQIYAARHELADLLDSDPVLAQQVLPYRGGAVARYRDDLAAARTPDRVRELRRDRILWVLSQISTAEEERPSAQDLAMVVALLRDRTIRDIMYGLARSQYHSAAEALWRQIASATDGLDRAEAATMFAYSAYHRANTVLAGIAIATALDAEPTHAMAELLAIALDEHLPPEEIRSLAEAGVVVAADLCLDIT</sequence>
<evidence type="ECO:0000256" key="1">
    <source>
        <dbReference type="SAM" id="MobiDB-lite"/>
    </source>
</evidence>